<reference evidence="3 4" key="1">
    <citation type="submission" date="2018-04" db="EMBL/GenBank/DDBJ databases">
        <title>The genome of golden apple snail Pomacea canaliculata provides insight into stress tolerance and invasive adaptation.</title>
        <authorList>
            <person name="Liu C."/>
            <person name="Liu B."/>
            <person name="Ren Y."/>
            <person name="Zhang Y."/>
            <person name="Wang H."/>
            <person name="Li S."/>
            <person name="Jiang F."/>
            <person name="Yin L."/>
            <person name="Zhang G."/>
            <person name="Qian W."/>
            <person name="Fan W."/>
        </authorList>
    </citation>
    <scope>NUCLEOTIDE SEQUENCE [LARGE SCALE GENOMIC DNA]</scope>
    <source>
        <strain evidence="3">SZHN2017</strain>
        <tissue evidence="3">Muscle</tissue>
    </source>
</reference>
<organism evidence="3 4">
    <name type="scientific">Pomacea canaliculata</name>
    <name type="common">Golden apple snail</name>
    <dbReference type="NCBI Taxonomy" id="400727"/>
    <lineage>
        <taxon>Eukaryota</taxon>
        <taxon>Metazoa</taxon>
        <taxon>Spiralia</taxon>
        <taxon>Lophotrochozoa</taxon>
        <taxon>Mollusca</taxon>
        <taxon>Gastropoda</taxon>
        <taxon>Caenogastropoda</taxon>
        <taxon>Architaenioglossa</taxon>
        <taxon>Ampullarioidea</taxon>
        <taxon>Ampullariidae</taxon>
        <taxon>Pomacea</taxon>
    </lineage>
</organism>
<keyword evidence="4" id="KW-1185">Reference proteome</keyword>
<evidence type="ECO:0000313" key="4">
    <source>
        <dbReference type="Proteomes" id="UP000245119"/>
    </source>
</evidence>
<feature type="compositionally biased region" description="Basic and acidic residues" evidence="2">
    <location>
        <begin position="1"/>
        <end position="11"/>
    </location>
</feature>
<comment type="caution">
    <text evidence="3">The sequence shown here is derived from an EMBL/GenBank/DDBJ whole genome shotgun (WGS) entry which is preliminary data.</text>
</comment>
<dbReference type="OrthoDB" id="196393at2759"/>
<dbReference type="AlphaFoldDB" id="A0A2T7NF03"/>
<dbReference type="Pfam" id="PF14753">
    <property type="entry name" value="FAM221"/>
    <property type="match status" value="1"/>
</dbReference>
<gene>
    <name evidence="3" type="ORF">C0Q70_20258</name>
</gene>
<comment type="similarity">
    <text evidence="1">Belongs to the FAM221 family.</text>
</comment>
<name>A0A2T7NF03_POMCA</name>
<evidence type="ECO:0008006" key="5">
    <source>
        <dbReference type="Google" id="ProtNLM"/>
    </source>
</evidence>
<proteinExistence type="inferred from homology"/>
<evidence type="ECO:0000256" key="2">
    <source>
        <dbReference type="SAM" id="MobiDB-lite"/>
    </source>
</evidence>
<dbReference type="PANTHER" id="PTHR31214:SF3">
    <property type="entry name" value="PROTEIN FAM221B"/>
    <property type="match status" value="1"/>
</dbReference>
<dbReference type="InterPro" id="IPR026755">
    <property type="entry name" value="Fam221a/b"/>
</dbReference>
<feature type="compositionally biased region" description="Polar residues" evidence="2">
    <location>
        <begin position="23"/>
        <end position="35"/>
    </location>
</feature>
<dbReference type="EMBL" id="PZQS01000013">
    <property type="protein sequence ID" value="PVD19767.1"/>
    <property type="molecule type" value="Genomic_DNA"/>
</dbReference>
<evidence type="ECO:0000313" key="3">
    <source>
        <dbReference type="EMBL" id="PVD19767.1"/>
    </source>
</evidence>
<sequence length="331" mass="37103">MDNRKKGKEPAAGKGHGCRAPDSTASRNQASTSSRALVPAGSHAVARGTPFDGKQLAFTKKGDMLVPEGYSMRVIKPAEKYDVTSFARAMNPDFAPRLKQLFDLETEAAVEAQKTGIYIGWRCPEFKYDCQRVNKKSRCFCDHSLEEHDKFTGKSVRVPCKVQGCPCKTYAWIPNRPEDIGEFWHQRRRDFDPSKWRAKCKCKHTHIFHDPVTRKCRTQGCGCSHFSSDFLCAACNRHYEEHETFFDTEDSRRSRVCPLVSQDWLPFAEMPDLRNIALTGEEANDSRYLALTQGEGSIPQGSRPSGNDAVVNFGASSSRGGGKSGFRPVYD</sequence>
<dbReference type="PANTHER" id="PTHR31214">
    <property type="entry name" value="PROTEIN FAM221A-RELATED"/>
    <property type="match status" value="1"/>
</dbReference>
<dbReference type="Proteomes" id="UP000245119">
    <property type="component" value="Linkage Group LG13"/>
</dbReference>
<protein>
    <recommendedName>
        <fullName evidence="5">Protein FAM221B</fullName>
    </recommendedName>
</protein>
<accession>A0A2T7NF03</accession>
<evidence type="ECO:0000256" key="1">
    <source>
        <dbReference type="ARBA" id="ARBA00011026"/>
    </source>
</evidence>
<feature type="region of interest" description="Disordered" evidence="2">
    <location>
        <begin position="1"/>
        <end position="44"/>
    </location>
</feature>
<feature type="region of interest" description="Disordered" evidence="2">
    <location>
        <begin position="294"/>
        <end position="331"/>
    </location>
</feature>